<proteinExistence type="predicted"/>
<evidence type="ECO:0000313" key="2">
    <source>
        <dbReference type="Proteomes" id="UP001066276"/>
    </source>
</evidence>
<organism evidence="1 2">
    <name type="scientific">Pleurodeles waltl</name>
    <name type="common">Iberian ribbed newt</name>
    <dbReference type="NCBI Taxonomy" id="8319"/>
    <lineage>
        <taxon>Eukaryota</taxon>
        <taxon>Metazoa</taxon>
        <taxon>Chordata</taxon>
        <taxon>Craniata</taxon>
        <taxon>Vertebrata</taxon>
        <taxon>Euteleostomi</taxon>
        <taxon>Amphibia</taxon>
        <taxon>Batrachia</taxon>
        <taxon>Caudata</taxon>
        <taxon>Salamandroidea</taxon>
        <taxon>Salamandridae</taxon>
        <taxon>Pleurodelinae</taxon>
        <taxon>Pleurodeles</taxon>
    </lineage>
</organism>
<comment type="caution">
    <text evidence="1">The sequence shown here is derived from an EMBL/GenBank/DDBJ whole genome shotgun (WGS) entry which is preliminary data.</text>
</comment>
<evidence type="ECO:0008006" key="3">
    <source>
        <dbReference type="Google" id="ProtNLM"/>
    </source>
</evidence>
<sequence length="313" mass="35430">MTKKLGALWSKPVRTKPVGITRKGQLGFEGFFDKECTKEKIEALVALTQCHDSLASKGKFEEYRRNYKCLHATKKRLYQNAMWAEFRASIFDHNATKFWELVARVGKGTAKVVETHIEVIRALGTMNKIKAPGPDMVPVDLYHEAPYFWAKILAKVFNAALECNAVPQSWRSAIIVPIYEKGDRGCPANYQPFSLLDGVGKVLENVLLNHLQGWADAHGLITEVQAGFRPWVGTIDQIIRLYMISHKFTVVRRSSLYLVFIDLKTALHVDNMARVRYGMGGECRDPFQMQNGVQQGCVLAPLFFSLFLNDAIF</sequence>
<dbReference type="EMBL" id="JANPWB010000011">
    <property type="protein sequence ID" value="KAJ1124543.1"/>
    <property type="molecule type" value="Genomic_DNA"/>
</dbReference>
<dbReference type="Proteomes" id="UP001066276">
    <property type="component" value="Chromosome 7"/>
</dbReference>
<accession>A0AAV7PFN1</accession>
<reference evidence="1" key="1">
    <citation type="journal article" date="2022" name="bioRxiv">
        <title>Sequencing and chromosome-scale assembly of the giantPleurodeles waltlgenome.</title>
        <authorList>
            <person name="Brown T."/>
            <person name="Elewa A."/>
            <person name="Iarovenko S."/>
            <person name="Subramanian E."/>
            <person name="Araus A.J."/>
            <person name="Petzold A."/>
            <person name="Susuki M."/>
            <person name="Suzuki K.-i.T."/>
            <person name="Hayashi T."/>
            <person name="Toyoda A."/>
            <person name="Oliveira C."/>
            <person name="Osipova E."/>
            <person name="Leigh N.D."/>
            <person name="Simon A."/>
            <person name="Yun M.H."/>
        </authorList>
    </citation>
    <scope>NUCLEOTIDE SEQUENCE</scope>
    <source>
        <strain evidence="1">20211129_DDA</strain>
        <tissue evidence="1">Liver</tissue>
    </source>
</reference>
<dbReference type="PANTHER" id="PTHR19446">
    <property type="entry name" value="REVERSE TRANSCRIPTASES"/>
    <property type="match status" value="1"/>
</dbReference>
<keyword evidence="2" id="KW-1185">Reference proteome</keyword>
<evidence type="ECO:0000313" key="1">
    <source>
        <dbReference type="EMBL" id="KAJ1124543.1"/>
    </source>
</evidence>
<dbReference type="AlphaFoldDB" id="A0AAV7PFN1"/>
<gene>
    <name evidence="1" type="ORF">NDU88_002994</name>
</gene>
<name>A0AAV7PFN1_PLEWA</name>
<protein>
    <recommendedName>
        <fullName evidence="3">Reverse transcriptase domain-containing protein</fullName>
    </recommendedName>
</protein>